<comment type="caution">
    <text evidence="1">The sequence shown here is derived from an EMBL/GenBank/DDBJ whole genome shotgun (WGS) entry which is preliminary data.</text>
</comment>
<dbReference type="Proteomes" id="UP001057402">
    <property type="component" value="Chromosome 4"/>
</dbReference>
<reference evidence="2" key="1">
    <citation type="journal article" date="2023" name="Front. Plant Sci.">
        <title>Chromosomal-level genome assembly of Melastoma candidum provides insights into trichome evolution.</title>
        <authorList>
            <person name="Zhong Y."/>
            <person name="Wu W."/>
            <person name="Sun C."/>
            <person name="Zou P."/>
            <person name="Liu Y."/>
            <person name="Dai S."/>
            <person name="Zhou R."/>
        </authorList>
    </citation>
    <scope>NUCLEOTIDE SEQUENCE [LARGE SCALE GENOMIC DNA]</scope>
</reference>
<keyword evidence="2" id="KW-1185">Reference proteome</keyword>
<evidence type="ECO:0000313" key="1">
    <source>
        <dbReference type="EMBL" id="KAI4377117.1"/>
    </source>
</evidence>
<proteinExistence type="predicted"/>
<gene>
    <name evidence="1" type="ORF">MLD38_014801</name>
</gene>
<dbReference type="EMBL" id="CM042883">
    <property type="protein sequence ID" value="KAI4377117.1"/>
    <property type="molecule type" value="Genomic_DNA"/>
</dbReference>
<sequence>MRTIAEEDAIAAESMCDAALRDGALLRHLLHTFYLSVGEKREVSRQLVGLWADSYQPALDLLSRVLPPGLVAYLHTETGDIPDGVNQEISISSRRRRRLLQQRKGRIPNPNRYPEHMQPTSNDFGVDRPRKDSPFTIRGADNNRRSGLYPTSGLAFGTHLLPSFASENTNRDIKSSGIADDPNAQFVQPTHSFQMSLMGLLLNWPEFWRAFSLDHNRADLIWNERTREELREALNAEVHKLDVEKVRTEDIATGGAAVEHLTGQEIVTQVSWNYSEFSVCYHSLSKEVCVGQYYLRLLLDSGSSGRAQDFPLCDPVAFFRALYHRFLCDADMGLTVDGTIPDELGSSNDWCDMARLNGFGGVGGSSVRVLCARAMVIVYEQHYKLIAVDLLTVVHEASERTVIPLQSNLIAATAFMEPLKEWMFIDKDGLEVGPVEKDAIRRFWSKKTIDWTTRCRASGMLEWKRLRDIRELRWALAVCVPVLTTSQTGEASLSILHSMVSAHSDIDDAGEIVTPTPRVKRILSSERCLPHVAQAMLSGEPNIVESAAALLKANKKS</sequence>
<accession>A0ACB9RFB1</accession>
<protein>
    <submittedName>
        <fullName evidence="1">Uncharacterized protein</fullName>
    </submittedName>
</protein>
<evidence type="ECO:0000313" key="2">
    <source>
        <dbReference type="Proteomes" id="UP001057402"/>
    </source>
</evidence>
<organism evidence="1 2">
    <name type="scientific">Melastoma candidum</name>
    <dbReference type="NCBI Taxonomy" id="119954"/>
    <lineage>
        <taxon>Eukaryota</taxon>
        <taxon>Viridiplantae</taxon>
        <taxon>Streptophyta</taxon>
        <taxon>Embryophyta</taxon>
        <taxon>Tracheophyta</taxon>
        <taxon>Spermatophyta</taxon>
        <taxon>Magnoliopsida</taxon>
        <taxon>eudicotyledons</taxon>
        <taxon>Gunneridae</taxon>
        <taxon>Pentapetalae</taxon>
        <taxon>rosids</taxon>
        <taxon>malvids</taxon>
        <taxon>Myrtales</taxon>
        <taxon>Melastomataceae</taxon>
        <taxon>Melastomatoideae</taxon>
        <taxon>Melastomateae</taxon>
        <taxon>Melastoma</taxon>
    </lineage>
</organism>
<name>A0ACB9RFB1_9MYRT</name>